<dbReference type="AlphaFoldDB" id="A0A081BPA7"/>
<gene>
    <name evidence="2" type="ORF">U14_03474</name>
</gene>
<sequence length="262" mass="29846">MIIDGHQHLLQEPRQQQELADEAGLDKVVLFPTVVHPEQANTREEFMREMEKLSQILSGVVNPTEARIQSIQALVDRIRTSPEFYIGFGSCPYGLEREQTEQWIEQWIIAQNLKGIGEIAFQPGHVPAIENIFRVLQECEQILPLWIHTFNPLGIADIRQLIELAEKYSRVKLIFGHSGGSHWMETLERVISIPNIYMDISAAFSILPLKFIAEALPERCVFSSDAPYGNPYLAHQQVEYLIKDAHLRANVLGLNTARLLNV</sequence>
<reference evidence="2" key="1">
    <citation type="journal article" date="2015" name="PeerJ">
        <title>First genomic representation of candidate bacterial phylum KSB3 points to enhanced environmental sensing as a trigger of wastewater bulking.</title>
        <authorList>
            <person name="Sekiguchi Y."/>
            <person name="Ohashi A."/>
            <person name="Parks D.H."/>
            <person name="Yamauchi T."/>
            <person name="Tyson G.W."/>
            <person name="Hugenholtz P."/>
        </authorList>
    </citation>
    <scope>NUCLEOTIDE SEQUENCE [LARGE SCALE GENOMIC DNA]</scope>
</reference>
<feature type="domain" description="Amidohydrolase-related" evidence="1">
    <location>
        <begin position="3"/>
        <end position="261"/>
    </location>
</feature>
<dbReference type="HOGENOM" id="CLU_1037416_0_0_0"/>
<keyword evidence="3" id="KW-1185">Reference proteome</keyword>
<dbReference type="SUPFAM" id="SSF51556">
    <property type="entry name" value="Metallo-dependent hydrolases"/>
    <property type="match status" value="1"/>
</dbReference>
<protein>
    <recommendedName>
        <fullName evidence="1">Amidohydrolase-related domain-containing protein</fullName>
    </recommendedName>
</protein>
<dbReference type="InterPro" id="IPR032466">
    <property type="entry name" value="Metal_Hydrolase"/>
</dbReference>
<dbReference type="GO" id="GO:0016787">
    <property type="term" value="F:hydrolase activity"/>
    <property type="evidence" value="ECO:0007669"/>
    <property type="project" value="InterPro"/>
</dbReference>
<evidence type="ECO:0000313" key="2">
    <source>
        <dbReference type="EMBL" id="GAK52223.1"/>
    </source>
</evidence>
<proteinExistence type="predicted"/>
<dbReference type="Gene3D" id="3.20.20.140">
    <property type="entry name" value="Metal-dependent hydrolases"/>
    <property type="match status" value="1"/>
</dbReference>
<evidence type="ECO:0000259" key="1">
    <source>
        <dbReference type="Pfam" id="PF04909"/>
    </source>
</evidence>
<accession>A0A081BPA7</accession>
<name>A0A081BPA7_9BACT</name>
<dbReference type="EMBL" id="DF820458">
    <property type="protein sequence ID" value="GAK52223.1"/>
    <property type="molecule type" value="Genomic_DNA"/>
</dbReference>
<dbReference type="InterPro" id="IPR006680">
    <property type="entry name" value="Amidohydro-rel"/>
</dbReference>
<dbReference type="Pfam" id="PF04909">
    <property type="entry name" value="Amidohydro_2"/>
    <property type="match status" value="1"/>
</dbReference>
<evidence type="ECO:0000313" key="3">
    <source>
        <dbReference type="Proteomes" id="UP000030700"/>
    </source>
</evidence>
<dbReference type="Proteomes" id="UP000030700">
    <property type="component" value="Unassembled WGS sequence"/>
</dbReference>
<dbReference type="STRING" id="1499966.U14_03474"/>
<organism evidence="2">
    <name type="scientific">Candidatus Moduliflexus flocculans</name>
    <dbReference type="NCBI Taxonomy" id="1499966"/>
    <lineage>
        <taxon>Bacteria</taxon>
        <taxon>Candidatus Moduliflexota</taxon>
        <taxon>Candidatus Moduliflexia</taxon>
        <taxon>Candidatus Moduliflexales</taxon>
        <taxon>Candidatus Moduliflexaceae</taxon>
    </lineage>
</organism>